<comment type="miscellaneous">
    <text evidence="3">The reaction proceeds via a thioester-linked acyl-enzyme intermediate.</text>
</comment>
<dbReference type="SUPFAM" id="SSF55681">
    <property type="entry name" value="Class II aaRS and biotin synthetases"/>
    <property type="match status" value="1"/>
</dbReference>
<protein>
    <recommendedName>
        <fullName evidence="3">Octanoyl-[GcvH]:protein N-octanoyltransferase</fullName>
        <ecNumber evidence="3">2.3.1.204</ecNumber>
    </recommendedName>
    <alternativeName>
        <fullName evidence="3">Octanoyl-[GcvH]:E2 amidotransferase</fullName>
    </alternativeName>
</protein>
<comment type="similarity">
    <text evidence="3">Belongs to the octanoyltransferase LipL family.</text>
</comment>
<dbReference type="EC" id="2.3.1.204" evidence="3"/>
<name>W7CKS6_9LIST</name>
<feature type="domain" description="BPL/LPL catalytic" evidence="4">
    <location>
        <begin position="42"/>
        <end position="224"/>
    </location>
</feature>
<dbReference type="PATRIC" id="fig|1265861.3.peg.1290"/>
<evidence type="ECO:0000256" key="3">
    <source>
        <dbReference type="HAMAP-Rule" id="MF_02119"/>
    </source>
</evidence>
<accession>W7CKS6</accession>
<evidence type="ECO:0000313" key="5">
    <source>
        <dbReference type="EMBL" id="EUJ40074.1"/>
    </source>
</evidence>
<dbReference type="RefSeq" id="WP_035314440.1">
    <property type="nucleotide sequence ID" value="NZ_AODH01000022.1"/>
</dbReference>
<feature type="active site" description="Acyl-thioester intermediate" evidence="3">
    <location>
        <position position="144"/>
    </location>
</feature>
<dbReference type="Pfam" id="PF21948">
    <property type="entry name" value="LplA-B_cat"/>
    <property type="match status" value="1"/>
</dbReference>
<evidence type="ECO:0000313" key="6">
    <source>
        <dbReference type="Proteomes" id="UP000019243"/>
    </source>
</evidence>
<dbReference type="Gene3D" id="3.30.930.10">
    <property type="entry name" value="Bira Bifunctional Protein, Domain 2"/>
    <property type="match status" value="1"/>
</dbReference>
<dbReference type="GO" id="GO:0033819">
    <property type="term" value="F:lipoyl(octanoyl) transferase activity"/>
    <property type="evidence" value="ECO:0007669"/>
    <property type="project" value="InterPro"/>
</dbReference>
<keyword evidence="5" id="KW-0436">Ligase</keyword>
<gene>
    <name evidence="3" type="primary">lipL</name>
    <name evidence="5" type="ORF">BCAMP_06510</name>
</gene>
<dbReference type="PANTHER" id="PTHR43679">
    <property type="entry name" value="OCTANOYLTRANSFERASE LIPM-RELATED"/>
    <property type="match status" value="1"/>
</dbReference>
<dbReference type="GO" id="GO:0009107">
    <property type="term" value="P:lipoate biosynthetic process"/>
    <property type="evidence" value="ECO:0007669"/>
    <property type="project" value="UniProtKB-UniRule"/>
</dbReference>
<dbReference type="OrthoDB" id="2080934at2"/>
<comment type="caution">
    <text evidence="5">The sequence shown here is derived from an EMBL/GenBank/DDBJ whole genome shotgun (WGS) entry which is preliminary data.</text>
</comment>
<keyword evidence="6" id="KW-1185">Reference proteome</keyword>
<comment type="pathway">
    <text evidence="3">Protein modification; protein lipoylation via endogenous pathway; protein N(6)-(lipoyl)lysine from octanoyl-[acyl-carrier-protein].</text>
</comment>
<dbReference type="PANTHER" id="PTHR43679:SF2">
    <property type="entry name" value="OCTANOYL-[GCVH]:PROTEIN N-OCTANOYLTRANSFERASE"/>
    <property type="match status" value="1"/>
</dbReference>
<sequence length="274" mass="30256">MGVLSEVSHCGWLNDAEPLAITSALTSFAVDDVLSEAVGKQAEQAAMLHSWAHQPTVVVGIQDQRLPYFKEAVRFLKDAGYDVVMRNSGGLAVVLDEGVYNLSLLINLPLGINEGYELMQALIQQLFSDLTDQIVAKEIPQSYCPGSYDLSIDGKKFAGISQRRANGAIAVQIYLSITGDQTKRANLIRDFYAIGRRGEETRLTYPEVDSRVMATLTDLLQTSLTLGAVNERLVTALNQAGCQLTSRVLTAAEHERFRVFNDRLAKRNEQIKTY</sequence>
<evidence type="ECO:0000256" key="1">
    <source>
        <dbReference type="ARBA" id="ARBA00022679"/>
    </source>
</evidence>
<comment type="function">
    <text evidence="3">Catalyzes the amidotransfer (transamidation) of the octanoyl moiety from octanoyl-GcvH to the lipoyl domain of the E2 subunit of lipoate-dependent enzymes.</text>
</comment>
<dbReference type="GO" id="GO:0016874">
    <property type="term" value="F:ligase activity"/>
    <property type="evidence" value="ECO:0007669"/>
    <property type="project" value="UniProtKB-KW"/>
</dbReference>
<keyword evidence="2 3" id="KW-0012">Acyltransferase</keyword>
<dbReference type="AlphaFoldDB" id="W7CKS6"/>
<dbReference type="InterPro" id="IPR024897">
    <property type="entry name" value="LipL"/>
</dbReference>
<dbReference type="Proteomes" id="UP000019243">
    <property type="component" value="Unassembled WGS sequence"/>
</dbReference>
<dbReference type="InterPro" id="IPR045864">
    <property type="entry name" value="aa-tRNA-synth_II/BPL/LPL"/>
</dbReference>
<dbReference type="STRING" id="1265861.BCAMP_06510"/>
<comment type="catalytic activity">
    <reaction evidence="3">
        <text>N(6)-octanoyl-L-lysyl-[glycine-cleavage complex H protein] + L-lysyl-[lipoyl-carrier protein] = N(6)-octanoyl-L-lysyl-[lipoyl-carrier protein] + L-lysyl-[glycine-cleavage complex H protein]</text>
        <dbReference type="Rhea" id="RHEA:20213"/>
        <dbReference type="Rhea" id="RHEA-COMP:10500"/>
        <dbReference type="Rhea" id="RHEA-COMP:10501"/>
        <dbReference type="Rhea" id="RHEA-COMP:10503"/>
        <dbReference type="Rhea" id="RHEA-COMP:10504"/>
        <dbReference type="ChEBI" id="CHEBI:29969"/>
        <dbReference type="ChEBI" id="CHEBI:78809"/>
        <dbReference type="EC" id="2.3.1.204"/>
    </reaction>
</comment>
<proteinExistence type="inferred from homology"/>
<dbReference type="PROSITE" id="PS51733">
    <property type="entry name" value="BPL_LPL_CATALYTIC"/>
    <property type="match status" value="1"/>
</dbReference>
<dbReference type="CDD" id="cd16443">
    <property type="entry name" value="LplA"/>
    <property type="match status" value="1"/>
</dbReference>
<dbReference type="EMBL" id="AODH01000022">
    <property type="protein sequence ID" value="EUJ40074.1"/>
    <property type="molecule type" value="Genomic_DNA"/>
</dbReference>
<dbReference type="InterPro" id="IPR050664">
    <property type="entry name" value="Octanoyltrans_LipM/LipL"/>
</dbReference>
<evidence type="ECO:0000256" key="2">
    <source>
        <dbReference type="ARBA" id="ARBA00023315"/>
    </source>
</evidence>
<reference evidence="5 6" key="1">
    <citation type="submission" date="2012-12" db="EMBL/GenBank/DDBJ databases">
        <title>Novel taxa of Listeriaceae from agricultural environments in the United States.</title>
        <authorList>
            <person name="den Bakker H.C."/>
            <person name="Allred A."/>
            <person name="Warchocki S."/>
            <person name="Wright E.M."/>
            <person name="Burrell A."/>
            <person name="Nightingale K.K."/>
            <person name="Kephart D."/>
            <person name="Wiedmann M."/>
        </authorList>
    </citation>
    <scope>NUCLEOTIDE SEQUENCE [LARGE SCALE GENOMIC DNA]</scope>
    <source>
        <strain evidence="5 6">FSL F6-1037</strain>
    </source>
</reference>
<dbReference type="HAMAP" id="MF_02119">
    <property type="entry name" value="LipL"/>
    <property type="match status" value="1"/>
</dbReference>
<dbReference type="GO" id="GO:0009249">
    <property type="term" value="P:protein lipoylation"/>
    <property type="evidence" value="ECO:0007669"/>
    <property type="project" value="UniProtKB-UniRule"/>
</dbReference>
<keyword evidence="1 3" id="KW-0808">Transferase</keyword>
<feature type="site" description="Lowers pKa of active site Cys" evidence="3">
    <location>
        <position position="156"/>
    </location>
</feature>
<organism evidence="5 6">
    <name type="scientific">Brochothrix campestris FSL F6-1037</name>
    <dbReference type="NCBI Taxonomy" id="1265861"/>
    <lineage>
        <taxon>Bacteria</taxon>
        <taxon>Bacillati</taxon>
        <taxon>Bacillota</taxon>
        <taxon>Bacilli</taxon>
        <taxon>Bacillales</taxon>
        <taxon>Listeriaceae</taxon>
        <taxon>Brochothrix</taxon>
    </lineage>
</organism>
<evidence type="ECO:0000259" key="4">
    <source>
        <dbReference type="PROSITE" id="PS51733"/>
    </source>
</evidence>
<dbReference type="InterPro" id="IPR004143">
    <property type="entry name" value="BPL_LPL_catalytic"/>
</dbReference>